<sequence>TDSKIKKLETTVAELQTKQNYQLSQQVEGAFDHREFNEILAKKIILDAYNHLFEALDLAQETMLISLTIKLVTASLALTYLLIYCDIVQPRVV</sequence>
<proteinExistence type="predicted"/>
<organism evidence="2 3">
    <name type="scientific">Romanomermis culicivorax</name>
    <name type="common">Nematode worm</name>
    <dbReference type="NCBI Taxonomy" id="13658"/>
    <lineage>
        <taxon>Eukaryota</taxon>
        <taxon>Metazoa</taxon>
        <taxon>Ecdysozoa</taxon>
        <taxon>Nematoda</taxon>
        <taxon>Enoplea</taxon>
        <taxon>Dorylaimia</taxon>
        <taxon>Mermithida</taxon>
        <taxon>Mermithoidea</taxon>
        <taxon>Mermithidae</taxon>
        <taxon>Romanomermis</taxon>
    </lineage>
</organism>
<dbReference type="Proteomes" id="UP000887565">
    <property type="component" value="Unplaced"/>
</dbReference>
<keyword evidence="2" id="KW-1185">Reference proteome</keyword>
<dbReference type="AlphaFoldDB" id="A0A915KH90"/>
<evidence type="ECO:0000256" key="1">
    <source>
        <dbReference type="SAM" id="Phobius"/>
    </source>
</evidence>
<dbReference type="WBParaSite" id="nRc.2.0.1.t37750-RA">
    <property type="protein sequence ID" value="nRc.2.0.1.t37750-RA"/>
    <property type="gene ID" value="nRc.2.0.1.g37750"/>
</dbReference>
<reference evidence="3" key="1">
    <citation type="submission" date="2022-11" db="UniProtKB">
        <authorList>
            <consortium name="WormBaseParasite"/>
        </authorList>
    </citation>
    <scope>IDENTIFICATION</scope>
</reference>
<feature type="transmembrane region" description="Helical" evidence="1">
    <location>
        <begin position="63"/>
        <end position="83"/>
    </location>
</feature>
<evidence type="ECO:0000313" key="3">
    <source>
        <dbReference type="WBParaSite" id="nRc.2.0.1.t37750-RA"/>
    </source>
</evidence>
<keyword evidence="1" id="KW-0472">Membrane</keyword>
<evidence type="ECO:0000313" key="2">
    <source>
        <dbReference type="Proteomes" id="UP000887565"/>
    </source>
</evidence>
<accession>A0A915KH90</accession>
<keyword evidence="1" id="KW-1133">Transmembrane helix</keyword>
<protein>
    <submittedName>
        <fullName evidence="3">Uncharacterized protein</fullName>
    </submittedName>
</protein>
<name>A0A915KH90_ROMCU</name>
<keyword evidence="1" id="KW-0812">Transmembrane</keyword>